<accession>A0A645HBH2</accession>
<organism evidence="1">
    <name type="scientific">bioreactor metagenome</name>
    <dbReference type="NCBI Taxonomy" id="1076179"/>
    <lineage>
        <taxon>unclassified sequences</taxon>
        <taxon>metagenomes</taxon>
        <taxon>ecological metagenomes</taxon>
    </lineage>
</organism>
<reference evidence="1" key="1">
    <citation type="submission" date="2019-08" db="EMBL/GenBank/DDBJ databases">
        <authorList>
            <person name="Kucharzyk K."/>
            <person name="Murdoch R.W."/>
            <person name="Higgins S."/>
            <person name="Loffler F."/>
        </authorList>
    </citation>
    <scope>NUCLEOTIDE SEQUENCE</scope>
</reference>
<protein>
    <submittedName>
        <fullName evidence="1">Uncharacterized protein</fullName>
    </submittedName>
</protein>
<sequence length="62" mass="7190">MVCALKEIKIENKRIKMKKIDFEKVEIPFFLKLHISTLLKKLKILGADVDKLVIFDTISSKS</sequence>
<proteinExistence type="predicted"/>
<dbReference type="EMBL" id="VSSQ01090475">
    <property type="protein sequence ID" value="MPN36375.1"/>
    <property type="molecule type" value="Genomic_DNA"/>
</dbReference>
<dbReference type="AlphaFoldDB" id="A0A645HBH2"/>
<name>A0A645HBH2_9ZZZZ</name>
<gene>
    <name evidence="1" type="ORF">SDC9_183884</name>
</gene>
<evidence type="ECO:0000313" key="1">
    <source>
        <dbReference type="EMBL" id="MPN36375.1"/>
    </source>
</evidence>
<comment type="caution">
    <text evidence="1">The sequence shown here is derived from an EMBL/GenBank/DDBJ whole genome shotgun (WGS) entry which is preliminary data.</text>
</comment>